<feature type="region of interest" description="Disordered" evidence="1">
    <location>
        <begin position="161"/>
        <end position="180"/>
    </location>
</feature>
<sequence>MNQFRPGDWVLASSEWPAFVCTEDMLPKRFLKGMPKGFSHPVLFMSDFKFRWVPLGELSPLDPKSESELHELPEQVQQAYREVYSAWQNDSGLEHWKVVIGASGFSDDADTSDSWDLDNEPKIDQFTDENPNSRLGKTREGSHGFSPLEKCQSSAFPRDKENLSFDRDGPKLGHKMTPHVSSNLSPLATRLEQNFLSSPQAAQRSPPKRAASPILAPRATKPRRDLISTPDALSRNTECNENSSKGLKFKKGLALPQNGLPATKSSTVALCKPADSQEDVSADNRIVTFFIGADNEEFVVPRESVTERSYFRDILALENNKLVMRRGAYRLIDPTKFKWAADYLSTCDFGHRIPQIELERKEVMDANREDIFLQCAEAYEVASEMVMDDLMTLILKKLEAIRPWPPLLALSFASNLFRASHEAEFRSDEEEQLMRAFGKYLADNFWYLTEEHLSSWKDKLALNPALAEEVFRNLAEKAKRQLRRQSRVQDEGTGSEREEERMADGMRYMLA</sequence>
<dbReference type="Pfam" id="PF00855">
    <property type="entry name" value="PWWP"/>
    <property type="match status" value="1"/>
</dbReference>
<name>A0A9P4JNK0_9PLEO</name>
<keyword evidence="4" id="KW-1185">Reference proteome</keyword>
<dbReference type="Proteomes" id="UP000799536">
    <property type="component" value="Unassembled WGS sequence"/>
</dbReference>
<dbReference type="AlphaFoldDB" id="A0A9P4JNK0"/>
<proteinExistence type="predicted"/>
<dbReference type="SUPFAM" id="SSF63748">
    <property type="entry name" value="Tudor/PWWP/MBT"/>
    <property type="match status" value="1"/>
</dbReference>
<reference evidence="3" key="1">
    <citation type="journal article" date="2020" name="Stud. Mycol.">
        <title>101 Dothideomycetes genomes: a test case for predicting lifestyles and emergence of pathogens.</title>
        <authorList>
            <person name="Haridas S."/>
            <person name="Albert R."/>
            <person name="Binder M."/>
            <person name="Bloem J."/>
            <person name="Labutti K."/>
            <person name="Salamov A."/>
            <person name="Andreopoulos B."/>
            <person name="Baker S."/>
            <person name="Barry K."/>
            <person name="Bills G."/>
            <person name="Bluhm B."/>
            <person name="Cannon C."/>
            <person name="Castanera R."/>
            <person name="Culley D."/>
            <person name="Daum C."/>
            <person name="Ezra D."/>
            <person name="Gonzalez J."/>
            <person name="Henrissat B."/>
            <person name="Kuo A."/>
            <person name="Liang C."/>
            <person name="Lipzen A."/>
            <person name="Lutzoni F."/>
            <person name="Magnuson J."/>
            <person name="Mondo S."/>
            <person name="Nolan M."/>
            <person name="Ohm R."/>
            <person name="Pangilinan J."/>
            <person name="Park H.-J."/>
            <person name="Ramirez L."/>
            <person name="Alfaro M."/>
            <person name="Sun H."/>
            <person name="Tritt A."/>
            <person name="Yoshinaga Y."/>
            <person name="Zwiers L.-H."/>
            <person name="Turgeon B."/>
            <person name="Goodwin S."/>
            <person name="Spatafora J."/>
            <person name="Crous P."/>
            <person name="Grigoriev I."/>
        </authorList>
    </citation>
    <scope>NUCLEOTIDE SEQUENCE</scope>
    <source>
        <strain evidence="3">ATCC 74209</strain>
    </source>
</reference>
<dbReference type="InterPro" id="IPR000313">
    <property type="entry name" value="PWWP_dom"/>
</dbReference>
<feature type="compositionally biased region" description="Basic and acidic residues" evidence="1">
    <location>
        <begin position="161"/>
        <end position="171"/>
    </location>
</feature>
<dbReference type="EMBL" id="ML993939">
    <property type="protein sequence ID" value="KAF2202360.1"/>
    <property type="molecule type" value="Genomic_DNA"/>
</dbReference>
<evidence type="ECO:0000259" key="2">
    <source>
        <dbReference type="Pfam" id="PF00855"/>
    </source>
</evidence>
<dbReference type="OrthoDB" id="3767798at2759"/>
<feature type="domain" description="PWWP" evidence="2">
    <location>
        <begin position="14"/>
        <end position="83"/>
    </location>
</feature>
<organism evidence="3 4">
    <name type="scientific">Delitschia confertaspora ATCC 74209</name>
    <dbReference type="NCBI Taxonomy" id="1513339"/>
    <lineage>
        <taxon>Eukaryota</taxon>
        <taxon>Fungi</taxon>
        <taxon>Dikarya</taxon>
        <taxon>Ascomycota</taxon>
        <taxon>Pezizomycotina</taxon>
        <taxon>Dothideomycetes</taxon>
        <taxon>Pleosporomycetidae</taxon>
        <taxon>Pleosporales</taxon>
        <taxon>Delitschiaceae</taxon>
        <taxon>Delitschia</taxon>
    </lineage>
</organism>
<feature type="region of interest" description="Disordered" evidence="1">
    <location>
        <begin position="482"/>
        <end position="504"/>
    </location>
</feature>
<protein>
    <recommendedName>
        <fullName evidence="2">PWWP domain-containing protein</fullName>
    </recommendedName>
</protein>
<evidence type="ECO:0000256" key="1">
    <source>
        <dbReference type="SAM" id="MobiDB-lite"/>
    </source>
</evidence>
<dbReference type="Gene3D" id="2.30.30.140">
    <property type="match status" value="1"/>
</dbReference>
<accession>A0A9P4JNK0</accession>
<evidence type="ECO:0000313" key="4">
    <source>
        <dbReference type="Proteomes" id="UP000799536"/>
    </source>
</evidence>
<comment type="caution">
    <text evidence="3">The sequence shown here is derived from an EMBL/GenBank/DDBJ whole genome shotgun (WGS) entry which is preliminary data.</text>
</comment>
<feature type="compositionally biased region" description="Basic and acidic residues" evidence="1">
    <location>
        <begin position="487"/>
        <end position="504"/>
    </location>
</feature>
<feature type="region of interest" description="Disordered" evidence="1">
    <location>
        <begin position="197"/>
        <end position="218"/>
    </location>
</feature>
<gene>
    <name evidence="3" type="ORF">GQ43DRAFT_313647</name>
</gene>
<evidence type="ECO:0000313" key="3">
    <source>
        <dbReference type="EMBL" id="KAF2202360.1"/>
    </source>
</evidence>
<feature type="region of interest" description="Disordered" evidence="1">
    <location>
        <begin position="122"/>
        <end position="151"/>
    </location>
</feature>